<keyword evidence="5" id="KW-0539">Nucleus</keyword>
<dbReference type="InterPro" id="IPR016177">
    <property type="entry name" value="DNA-bd_dom_sf"/>
</dbReference>
<proteinExistence type="inferred from homology"/>
<dbReference type="AlphaFoldDB" id="A0A6N2LYM2"/>
<evidence type="ECO:0000256" key="3">
    <source>
        <dbReference type="ARBA" id="ARBA00023125"/>
    </source>
</evidence>
<dbReference type="PANTHER" id="PTHR31190">
    <property type="entry name" value="DNA-BINDING DOMAIN"/>
    <property type="match status" value="1"/>
</dbReference>
<protein>
    <recommendedName>
        <fullName evidence="7">AP2/ERF domain-containing protein</fullName>
    </recommendedName>
</protein>
<organism evidence="8">
    <name type="scientific">Salix viminalis</name>
    <name type="common">Common osier</name>
    <name type="synonym">Basket willow</name>
    <dbReference type="NCBI Taxonomy" id="40686"/>
    <lineage>
        <taxon>Eukaryota</taxon>
        <taxon>Viridiplantae</taxon>
        <taxon>Streptophyta</taxon>
        <taxon>Embryophyta</taxon>
        <taxon>Tracheophyta</taxon>
        <taxon>Spermatophyta</taxon>
        <taxon>Magnoliopsida</taxon>
        <taxon>eudicotyledons</taxon>
        <taxon>Gunneridae</taxon>
        <taxon>Pentapetalae</taxon>
        <taxon>rosids</taxon>
        <taxon>fabids</taxon>
        <taxon>Malpighiales</taxon>
        <taxon>Salicaceae</taxon>
        <taxon>Saliceae</taxon>
        <taxon>Salix</taxon>
    </lineage>
</organism>
<dbReference type="GO" id="GO:0003700">
    <property type="term" value="F:DNA-binding transcription factor activity"/>
    <property type="evidence" value="ECO:0007669"/>
    <property type="project" value="InterPro"/>
</dbReference>
<gene>
    <name evidence="8" type="ORF">SVIM_LOCUS297913</name>
</gene>
<evidence type="ECO:0000256" key="1">
    <source>
        <dbReference type="ARBA" id="ARBA00004123"/>
    </source>
</evidence>
<sequence length="93" mass="10475">MKCFLISEATQETSRATIYNGANAQGKMRGVMRRPWGKFTAEIRDSTRKGIRVWLGTFDSAEASALAYDQVAFLMRGPGKTQNFPVERLRESL</sequence>
<dbReference type="Gene3D" id="3.30.730.10">
    <property type="entry name" value="AP2/ERF domain"/>
    <property type="match status" value="1"/>
</dbReference>
<dbReference type="GO" id="GO:0005634">
    <property type="term" value="C:nucleus"/>
    <property type="evidence" value="ECO:0007669"/>
    <property type="project" value="UniProtKB-SubCell"/>
</dbReference>
<evidence type="ECO:0000256" key="2">
    <source>
        <dbReference type="ARBA" id="ARBA00023015"/>
    </source>
</evidence>
<evidence type="ECO:0000256" key="5">
    <source>
        <dbReference type="ARBA" id="ARBA00023242"/>
    </source>
</evidence>
<dbReference type="SMART" id="SM00380">
    <property type="entry name" value="AP2"/>
    <property type="match status" value="1"/>
</dbReference>
<dbReference type="CDD" id="cd00018">
    <property type="entry name" value="AP2"/>
    <property type="match status" value="1"/>
</dbReference>
<dbReference type="SUPFAM" id="SSF54171">
    <property type="entry name" value="DNA-binding domain"/>
    <property type="match status" value="1"/>
</dbReference>
<dbReference type="GO" id="GO:0003677">
    <property type="term" value="F:DNA binding"/>
    <property type="evidence" value="ECO:0007669"/>
    <property type="project" value="UniProtKB-KW"/>
</dbReference>
<dbReference type="EMBL" id="CAADRP010001652">
    <property type="protein sequence ID" value="VFU46775.1"/>
    <property type="molecule type" value="Genomic_DNA"/>
</dbReference>
<keyword evidence="4" id="KW-0804">Transcription</keyword>
<dbReference type="InterPro" id="IPR044808">
    <property type="entry name" value="ERF_plant"/>
</dbReference>
<evidence type="ECO:0000259" key="7">
    <source>
        <dbReference type="PROSITE" id="PS51032"/>
    </source>
</evidence>
<dbReference type="PROSITE" id="PS51032">
    <property type="entry name" value="AP2_ERF"/>
    <property type="match status" value="1"/>
</dbReference>
<accession>A0A6N2LYM2</accession>
<dbReference type="PRINTS" id="PR00367">
    <property type="entry name" value="ETHRSPELEMNT"/>
</dbReference>
<dbReference type="InterPro" id="IPR036955">
    <property type="entry name" value="AP2/ERF_dom_sf"/>
</dbReference>
<keyword evidence="2" id="KW-0805">Transcription regulation</keyword>
<comment type="similarity">
    <text evidence="6">Belongs to the AP2/ERF transcription factor family. ERF subfamily.</text>
</comment>
<dbReference type="Pfam" id="PF00847">
    <property type="entry name" value="AP2"/>
    <property type="match status" value="1"/>
</dbReference>
<name>A0A6N2LYM2_SALVM</name>
<dbReference type="GO" id="GO:0009873">
    <property type="term" value="P:ethylene-activated signaling pathway"/>
    <property type="evidence" value="ECO:0007669"/>
    <property type="project" value="InterPro"/>
</dbReference>
<dbReference type="InterPro" id="IPR001471">
    <property type="entry name" value="AP2/ERF_dom"/>
</dbReference>
<comment type="subcellular location">
    <subcellularLocation>
        <location evidence="1">Nucleus</location>
    </subcellularLocation>
</comment>
<dbReference type="PANTHER" id="PTHR31190:SF132">
    <property type="entry name" value="ETHYLENE-RESPONSIVE TRANSCRIPTION FACTOR 1B"/>
    <property type="match status" value="1"/>
</dbReference>
<evidence type="ECO:0000256" key="6">
    <source>
        <dbReference type="ARBA" id="ARBA00024343"/>
    </source>
</evidence>
<feature type="domain" description="AP2/ERF" evidence="7">
    <location>
        <begin position="27"/>
        <end position="85"/>
    </location>
</feature>
<reference evidence="8" key="1">
    <citation type="submission" date="2019-03" db="EMBL/GenBank/DDBJ databases">
        <authorList>
            <person name="Mank J."/>
            <person name="Almeida P."/>
        </authorList>
    </citation>
    <scope>NUCLEOTIDE SEQUENCE</scope>
    <source>
        <strain evidence="8">78183</strain>
    </source>
</reference>
<evidence type="ECO:0000313" key="8">
    <source>
        <dbReference type="EMBL" id="VFU46775.1"/>
    </source>
</evidence>
<evidence type="ECO:0000256" key="4">
    <source>
        <dbReference type="ARBA" id="ARBA00023163"/>
    </source>
</evidence>
<keyword evidence="3" id="KW-0238">DNA-binding</keyword>